<reference evidence="2" key="1">
    <citation type="submission" date="2018-05" db="EMBL/GenBank/DDBJ databases">
        <authorList>
            <person name="Lanie J.A."/>
            <person name="Ng W.-L."/>
            <person name="Kazmierczak K.M."/>
            <person name="Andrzejewski T.M."/>
            <person name="Davidsen T.M."/>
            <person name="Wayne K.J."/>
            <person name="Tettelin H."/>
            <person name="Glass J.I."/>
            <person name="Rusch D."/>
            <person name="Podicherti R."/>
            <person name="Tsui H.-C.T."/>
            <person name="Winkler M.E."/>
        </authorList>
    </citation>
    <scope>NUCLEOTIDE SEQUENCE</scope>
</reference>
<protein>
    <submittedName>
        <fullName evidence="2">Uncharacterized protein</fullName>
    </submittedName>
</protein>
<evidence type="ECO:0000313" key="2">
    <source>
        <dbReference type="EMBL" id="SVA39928.1"/>
    </source>
</evidence>
<feature type="region of interest" description="Disordered" evidence="1">
    <location>
        <begin position="81"/>
        <end position="139"/>
    </location>
</feature>
<evidence type="ECO:0000256" key="1">
    <source>
        <dbReference type="SAM" id="MobiDB-lite"/>
    </source>
</evidence>
<proteinExistence type="predicted"/>
<dbReference type="EMBL" id="UINC01008884">
    <property type="protein sequence ID" value="SVA39928.1"/>
    <property type="molecule type" value="Genomic_DNA"/>
</dbReference>
<organism evidence="2">
    <name type="scientific">marine metagenome</name>
    <dbReference type="NCBI Taxonomy" id="408172"/>
    <lineage>
        <taxon>unclassified sequences</taxon>
        <taxon>metagenomes</taxon>
        <taxon>ecological metagenomes</taxon>
    </lineage>
</organism>
<accession>A0A381VJG0</accession>
<dbReference type="AlphaFoldDB" id="A0A381VJG0"/>
<feature type="compositionally biased region" description="Gly residues" evidence="1">
    <location>
        <begin position="119"/>
        <end position="131"/>
    </location>
</feature>
<name>A0A381VJG0_9ZZZZ</name>
<sequence>MANKIQFNPESKEIWAFDIEGQEHYFAKPLDYYIDILNSPNDSLNSFSITSYCKHHRSNEIVVIEEKQVSVSQTFTISKLSARRKNNSRQSNTSDETIIPGARLEATDRTGGSSYSGTNSGGNSGGSGGGSNITIDKKK</sequence>
<gene>
    <name evidence="2" type="ORF">METZ01_LOCUS92782</name>
</gene>